<sequence length="104" mass="12484">MNYAFIYDDRLGIPVPELYVDWEQLDESEQSEVLLRWEHIRGRIPNRIIELERIIIDKQRRLDTEDDFPTSCRLNSEIADLASTINDLHLWFRVNQEMESKLHG</sequence>
<comment type="caution">
    <text evidence="1">The sequence shown here is derived from an EMBL/GenBank/DDBJ whole genome shotgun (WGS) entry which is preliminary data.</text>
</comment>
<dbReference type="Proteomes" id="UP001589776">
    <property type="component" value="Unassembled WGS sequence"/>
</dbReference>
<proteinExistence type="predicted"/>
<dbReference type="RefSeq" id="WP_377474457.1">
    <property type="nucleotide sequence ID" value="NZ_JBHLWN010000118.1"/>
</dbReference>
<reference evidence="1 2" key="1">
    <citation type="submission" date="2024-09" db="EMBL/GenBank/DDBJ databases">
        <authorList>
            <person name="Sun Q."/>
            <person name="Mori K."/>
        </authorList>
    </citation>
    <scope>NUCLEOTIDE SEQUENCE [LARGE SCALE GENOMIC DNA]</scope>
    <source>
        <strain evidence="1 2">CCM 7759</strain>
    </source>
</reference>
<evidence type="ECO:0000313" key="2">
    <source>
        <dbReference type="Proteomes" id="UP001589776"/>
    </source>
</evidence>
<protein>
    <recommendedName>
        <fullName evidence="3">Radical SAM protein</fullName>
    </recommendedName>
</protein>
<evidence type="ECO:0008006" key="3">
    <source>
        <dbReference type="Google" id="ProtNLM"/>
    </source>
</evidence>
<dbReference type="EMBL" id="JBHLWN010000118">
    <property type="protein sequence ID" value="MFC0216358.1"/>
    <property type="molecule type" value="Genomic_DNA"/>
</dbReference>
<organism evidence="1 2">
    <name type="scientific">Paenibacillus chartarius</name>
    <dbReference type="NCBI Taxonomy" id="747481"/>
    <lineage>
        <taxon>Bacteria</taxon>
        <taxon>Bacillati</taxon>
        <taxon>Bacillota</taxon>
        <taxon>Bacilli</taxon>
        <taxon>Bacillales</taxon>
        <taxon>Paenibacillaceae</taxon>
        <taxon>Paenibacillus</taxon>
    </lineage>
</organism>
<keyword evidence="2" id="KW-1185">Reference proteome</keyword>
<accession>A0ABV6DUL9</accession>
<name>A0ABV6DUL9_9BACL</name>
<evidence type="ECO:0000313" key="1">
    <source>
        <dbReference type="EMBL" id="MFC0216358.1"/>
    </source>
</evidence>
<gene>
    <name evidence="1" type="ORF">ACFFK0_28575</name>
</gene>